<gene>
    <name evidence="5" type="ORF">METZ01_LOCUS126736</name>
</gene>
<proteinExistence type="inferred from homology"/>
<dbReference type="HAMAP" id="MF_00168">
    <property type="entry name" value="Q_tRNA_Tgt"/>
    <property type="match status" value="1"/>
</dbReference>
<dbReference type="GO" id="GO:0008616">
    <property type="term" value="P:tRNA queuosine(34) biosynthetic process"/>
    <property type="evidence" value="ECO:0007669"/>
    <property type="project" value="TreeGrafter"/>
</dbReference>
<organism evidence="5">
    <name type="scientific">marine metagenome</name>
    <dbReference type="NCBI Taxonomy" id="408172"/>
    <lineage>
        <taxon>unclassified sequences</taxon>
        <taxon>metagenomes</taxon>
        <taxon>ecological metagenomes</taxon>
    </lineage>
</organism>
<dbReference type="InterPro" id="IPR036511">
    <property type="entry name" value="TGT-like_sf"/>
</dbReference>
<reference evidence="5" key="1">
    <citation type="submission" date="2018-05" db="EMBL/GenBank/DDBJ databases">
        <authorList>
            <person name="Lanie J.A."/>
            <person name="Ng W.-L."/>
            <person name="Kazmierczak K.M."/>
            <person name="Andrzejewski T.M."/>
            <person name="Davidsen T.M."/>
            <person name="Wayne K.J."/>
            <person name="Tettelin H."/>
            <person name="Glass J.I."/>
            <person name="Rusch D."/>
            <person name="Podicherti R."/>
            <person name="Tsui H.-C.T."/>
            <person name="Winkler M.E."/>
        </authorList>
    </citation>
    <scope>NUCLEOTIDE SEQUENCE</scope>
</reference>
<accession>A0A381YB89</accession>
<feature type="domain" description="tRNA-guanine(15) transglycosylase-like" evidence="4">
    <location>
        <begin position="11"/>
        <end position="366"/>
    </location>
</feature>
<dbReference type="NCBIfam" id="TIGR00449">
    <property type="entry name" value="tgt_general"/>
    <property type="match status" value="1"/>
</dbReference>
<dbReference type="SUPFAM" id="SSF51713">
    <property type="entry name" value="tRNA-guanine transglycosylase"/>
    <property type="match status" value="1"/>
</dbReference>
<dbReference type="InterPro" id="IPR002616">
    <property type="entry name" value="tRNA_ribo_trans-like"/>
</dbReference>
<dbReference type="InterPro" id="IPR050076">
    <property type="entry name" value="ArchSynthase1/Queuine_TRR"/>
</dbReference>
<sequence>MFNFTLENSDGLARAGCISTPHGEINTPVFMPVATQGSVKALDRVDLECLGTQIILGNAYHLYLRPGVKTIKELGGLHSFMNWTRPILTDSGGFQGFSLQHLRKITDDGITFKSHIDGSTHELTPESVVDIQTDIGSDVIMPLDVCLPTEASKTDLSEAMDLTSNWLGRSIRSLGSKSDQSLFGIVQGGLHSDLRQKSADFLSSLDLPGYAIGGLSVGETKEKMYPTVEITSELLPSDKPRYLMGVGSPEDLVECVVRGIDMFDCVLPTRVARKGAMYTKFGRRNVTRSEYKRSDSSFDTNCDCYACTNFSAGYIHHLFKAKEYLAYRLASIHNLRFLMRTMADLRKAIQQGLIKEYRETFWENYRPSDQSARANQALRHIKRFK</sequence>
<keyword evidence="2" id="KW-0808">Transferase</keyword>
<dbReference type="AlphaFoldDB" id="A0A381YB89"/>
<name>A0A381YB89_9ZZZZ</name>
<dbReference type="InterPro" id="IPR004803">
    <property type="entry name" value="TGT"/>
</dbReference>
<evidence type="ECO:0000256" key="3">
    <source>
        <dbReference type="ARBA" id="ARBA00022694"/>
    </source>
</evidence>
<dbReference type="NCBIfam" id="TIGR00430">
    <property type="entry name" value="Q_tRNA_tgt"/>
    <property type="match status" value="1"/>
</dbReference>
<evidence type="ECO:0000256" key="1">
    <source>
        <dbReference type="ARBA" id="ARBA00022676"/>
    </source>
</evidence>
<keyword evidence="1" id="KW-0328">Glycosyltransferase</keyword>
<evidence type="ECO:0000256" key="2">
    <source>
        <dbReference type="ARBA" id="ARBA00022679"/>
    </source>
</evidence>
<dbReference type="EMBL" id="UINC01017737">
    <property type="protein sequence ID" value="SVA73882.1"/>
    <property type="molecule type" value="Genomic_DNA"/>
</dbReference>
<dbReference type="GO" id="GO:0005829">
    <property type="term" value="C:cytosol"/>
    <property type="evidence" value="ECO:0007669"/>
    <property type="project" value="TreeGrafter"/>
</dbReference>
<keyword evidence="3" id="KW-0819">tRNA processing</keyword>
<dbReference type="Pfam" id="PF01702">
    <property type="entry name" value="TGT"/>
    <property type="match status" value="1"/>
</dbReference>
<dbReference type="PANTHER" id="PTHR46499">
    <property type="entry name" value="QUEUINE TRNA-RIBOSYLTRANSFERASE"/>
    <property type="match status" value="1"/>
</dbReference>
<evidence type="ECO:0000313" key="5">
    <source>
        <dbReference type="EMBL" id="SVA73882.1"/>
    </source>
</evidence>
<evidence type="ECO:0000259" key="4">
    <source>
        <dbReference type="Pfam" id="PF01702"/>
    </source>
</evidence>
<dbReference type="GO" id="GO:0008479">
    <property type="term" value="F:tRNA-guanosine(34) queuine transglycosylase activity"/>
    <property type="evidence" value="ECO:0007669"/>
    <property type="project" value="InterPro"/>
</dbReference>
<protein>
    <recommendedName>
        <fullName evidence="4">tRNA-guanine(15) transglycosylase-like domain-containing protein</fullName>
    </recommendedName>
</protein>
<dbReference type="Gene3D" id="3.20.20.105">
    <property type="entry name" value="Queuine tRNA-ribosyltransferase-like"/>
    <property type="match status" value="1"/>
</dbReference>
<dbReference type="PANTHER" id="PTHR46499:SF1">
    <property type="entry name" value="QUEUINE TRNA-RIBOSYLTRANSFERASE"/>
    <property type="match status" value="1"/>
</dbReference>